<sequence>MLPAYSSVLKNKIQWNLSVPRSYRDNRPIIFPIRTLAPFPFIPLYFEIQCHMSPDFLREYMDCKSKKKNSSLSNSHLLPQATK</sequence>
<reference evidence="1 2" key="1">
    <citation type="journal article" date="2011" name="Science">
        <title>The ecoresponsive genome of Daphnia pulex.</title>
        <authorList>
            <person name="Colbourne J.K."/>
            <person name="Pfrender M.E."/>
            <person name="Gilbert D."/>
            <person name="Thomas W.K."/>
            <person name="Tucker A."/>
            <person name="Oakley T.H."/>
            <person name="Tokishita S."/>
            <person name="Aerts A."/>
            <person name="Arnold G.J."/>
            <person name="Basu M.K."/>
            <person name="Bauer D.J."/>
            <person name="Caceres C.E."/>
            <person name="Carmel L."/>
            <person name="Casola C."/>
            <person name="Choi J.H."/>
            <person name="Detter J.C."/>
            <person name="Dong Q."/>
            <person name="Dusheyko S."/>
            <person name="Eads B.D."/>
            <person name="Frohlich T."/>
            <person name="Geiler-Samerotte K.A."/>
            <person name="Gerlach D."/>
            <person name="Hatcher P."/>
            <person name="Jogdeo S."/>
            <person name="Krijgsveld J."/>
            <person name="Kriventseva E.V."/>
            <person name="Kultz D."/>
            <person name="Laforsch C."/>
            <person name="Lindquist E."/>
            <person name="Lopez J."/>
            <person name="Manak J.R."/>
            <person name="Muller J."/>
            <person name="Pangilinan J."/>
            <person name="Patwardhan R.P."/>
            <person name="Pitluck S."/>
            <person name="Pritham E.J."/>
            <person name="Rechtsteiner A."/>
            <person name="Rho M."/>
            <person name="Rogozin I.B."/>
            <person name="Sakarya O."/>
            <person name="Salamov A."/>
            <person name="Schaack S."/>
            <person name="Shapiro H."/>
            <person name="Shiga Y."/>
            <person name="Skalitzky C."/>
            <person name="Smith Z."/>
            <person name="Souvorov A."/>
            <person name="Sung W."/>
            <person name="Tang Z."/>
            <person name="Tsuchiya D."/>
            <person name="Tu H."/>
            <person name="Vos H."/>
            <person name="Wang M."/>
            <person name="Wolf Y.I."/>
            <person name="Yamagata H."/>
            <person name="Yamada T."/>
            <person name="Ye Y."/>
            <person name="Shaw J.R."/>
            <person name="Andrews J."/>
            <person name="Crease T.J."/>
            <person name="Tang H."/>
            <person name="Lucas S.M."/>
            <person name="Robertson H.M."/>
            <person name="Bork P."/>
            <person name="Koonin E.V."/>
            <person name="Zdobnov E.M."/>
            <person name="Grigoriev I.V."/>
            <person name="Lynch M."/>
            <person name="Boore J.L."/>
        </authorList>
    </citation>
    <scope>NUCLEOTIDE SEQUENCE [LARGE SCALE GENOMIC DNA]</scope>
</reference>
<protein>
    <submittedName>
        <fullName evidence="1">Uncharacterized protein</fullName>
    </submittedName>
</protein>
<dbReference type="EMBL" id="GL732563">
    <property type="protein sequence ID" value="EFX77310.1"/>
    <property type="molecule type" value="Genomic_DNA"/>
</dbReference>
<gene>
    <name evidence="1" type="ORF">DAPPUDRAFT_247939</name>
</gene>
<organism evidence="1 2">
    <name type="scientific">Daphnia pulex</name>
    <name type="common">Water flea</name>
    <dbReference type="NCBI Taxonomy" id="6669"/>
    <lineage>
        <taxon>Eukaryota</taxon>
        <taxon>Metazoa</taxon>
        <taxon>Ecdysozoa</taxon>
        <taxon>Arthropoda</taxon>
        <taxon>Crustacea</taxon>
        <taxon>Branchiopoda</taxon>
        <taxon>Diplostraca</taxon>
        <taxon>Cladocera</taxon>
        <taxon>Anomopoda</taxon>
        <taxon>Daphniidae</taxon>
        <taxon>Daphnia</taxon>
    </lineage>
</organism>
<dbReference type="KEGG" id="dpx:DAPPUDRAFT_247939"/>
<keyword evidence="2" id="KW-1185">Reference proteome</keyword>
<proteinExistence type="predicted"/>
<evidence type="ECO:0000313" key="1">
    <source>
        <dbReference type="EMBL" id="EFX77310.1"/>
    </source>
</evidence>
<dbReference type="HOGENOM" id="CLU_2544893_0_0_1"/>
<dbReference type="AlphaFoldDB" id="E9GT58"/>
<dbReference type="InParanoid" id="E9GT58"/>
<name>E9GT58_DAPPU</name>
<dbReference type="Proteomes" id="UP000000305">
    <property type="component" value="Unassembled WGS sequence"/>
</dbReference>
<evidence type="ECO:0000313" key="2">
    <source>
        <dbReference type="Proteomes" id="UP000000305"/>
    </source>
</evidence>
<accession>E9GT58</accession>